<reference evidence="2" key="1">
    <citation type="journal article" date="2019" name="Environ. Microbiol.">
        <title>Fungal ecological strategies reflected in gene transcription - a case study of two litter decomposers.</title>
        <authorList>
            <person name="Barbi F."/>
            <person name="Kohler A."/>
            <person name="Barry K."/>
            <person name="Baskaran P."/>
            <person name="Daum C."/>
            <person name="Fauchery L."/>
            <person name="Ihrmark K."/>
            <person name="Kuo A."/>
            <person name="LaButti K."/>
            <person name="Lipzen A."/>
            <person name="Morin E."/>
            <person name="Grigoriev I.V."/>
            <person name="Henrissat B."/>
            <person name="Lindahl B."/>
            <person name="Martin F."/>
        </authorList>
    </citation>
    <scope>NUCLEOTIDE SEQUENCE</scope>
    <source>
        <strain evidence="2">JB14</strain>
    </source>
</reference>
<dbReference type="GO" id="GO:0046503">
    <property type="term" value="P:glycerolipid catabolic process"/>
    <property type="evidence" value="ECO:0007669"/>
    <property type="project" value="TreeGrafter"/>
</dbReference>
<evidence type="ECO:0000259" key="1">
    <source>
        <dbReference type="Pfam" id="PF00561"/>
    </source>
</evidence>
<accession>A0A6A4IAG7</accession>
<dbReference type="OrthoDB" id="19657at2759"/>
<feature type="domain" description="AB hydrolase-1" evidence="1">
    <location>
        <begin position="40"/>
        <end position="281"/>
    </location>
</feature>
<dbReference type="InterPro" id="IPR029058">
    <property type="entry name" value="AB_hydrolase_fold"/>
</dbReference>
<dbReference type="InterPro" id="IPR050471">
    <property type="entry name" value="AB_hydrolase"/>
</dbReference>
<name>A0A6A4IAG7_9AGAR</name>
<dbReference type="AlphaFoldDB" id="A0A6A4IAG7"/>
<dbReference type="Gene3D" id="3.40.50.1820">
    <property type="entry name" value="alpha/beta hydrolase"/>
    <property type="match status" value="1"/>
</dbReference>
<dbReference type="PANTHER" id="PTHR43433:SF5">
    <property type="entry name" value="AB HYDROLASE-1 DOMAIN-CONTAINING PROTEIN"/>
    <property type="match status" value="1"/>
</dbReference>
<dbReference type="GO" id="GO:0004806">
    <property type="term" value="F:triacylglycerol lipase activity"/>
    <property type="evidence" value="ECO:0007669"/>
    <property type="project" value="TreeGrafter"/>
</dbReference>
<dbReference type="PANTHER" id="PTHR43433">
    <property type="entry name" value="HYDROLASE, ALPHA/BETA FOLD FAMILY PROTEIN"/>
    <property type="match status" value="1"/>
</dbReference>
<dbReference type="Pfam" id="PF00561">
    <property type="entry name" value="Abhydrolase_1"/>
    <property type="match status" value="1"/>
</dbReference>
<dbReference type="InterPro" id="IPR000639">
    <property type="entry name" value="Epox_hydrolase-like"/>
</dbReference>
<keyword evidence="3" id="KW-1185">Reference proteome</keyword>
<organism evidence="2 3">
    <name type="scientific">Gymnopus androsaceus JB14</name>
    <dbReference type="NCBI Taxonomy" id="1447944"/>
    <lineage>
        <taxon>Eukaryota</taxon>
        <taxon>Fungi</taxon>
        <taxon>Dikarya</taxon>
        <taxon>Basidiomycota</taxon>
        <taxon>Agaricomycotina</taxon>
        <taxon>Agaricomycetes</taxon>
        <taxon>Agaricomycetidae</taxon>
        <taxon>Agaricales</taxon>
        <taxon>Marasmiineae</taxon>
        <taxon>Omphalotaceae</taxon>
        <taxon>Gymnopus</taxon>
    </lineage>
</organism>
<protein>
    <submittedName>
        <fullName evidence="2">Alpha/beta-hydrolase</fullName>
    </submittedName>
</protein>
<dbReference type="PRINTS" id="PR00412">
    <property type="entry name" value="EPOXHYDRLASE"/>
</dbReference>
<sequence length="347" mass="39072">MPFAQVKTASGNIKFHYIVSTPKADCAEEIDPNLPVVLWFHSLAFPHVFHSQFADPLLRKFNLVVFDLRSHGETQGEDLPEGYSIKNAADDALALMDTLQVPPCHFVAMDFGSPIALQIAVSHPHRVLSFFIMSQTCLEEPPAVREGHQQVYDSWSASFPGPDEVDKERMLETSYGFAQFMFSNNMTSLAQAMFNLTFLMGQKHWGYHGQNNYRIATIEFLLNRKAQPRTALSCLQCPVKLVYGTEDVAYPQKYTEDFLRDLEHAGVTTSLHVVPGAPHFVGVDYAHQVNHVLHDFIMHNENRKPPPVSSIVLSPWHEALQAVGWDPEGAHDSDSDDFVVTYPSRPH</sequence>
<dbReference type="Proteomes" id="UP000799118">
    <property type="component" value="Unassembled WGS sequence"/>
</dbReference>
<dbReference type="EMBL" id="ML769395">
    <property type="protein sequence ID" value="KAE9407559.1"/>
    <property type="molecule type" value="Genomic_DNA"/>
</dbReference>
<dbReference type="SUPFAM" id="SSF53474">
    <property type="entry name" value="alpha/beta-Hydrolases"/>
    <property type="match status" value="1"/>
</dbReference>
<gene>
    <name evidence="2" type="ORF">BT96DRAFT_1014111</name>
</gene>
<proteinExistence type="predicted"/>
<dbReference type="InterPro" id="IPR000073">
    <property type="entry name" value="AB_hydrolase_1"/>
</dbReference>
<evidence type="ECO:0000313" key="3">
    <source>
        <dbReference type="Proteomes" id="UP000799118"/>
    </source>
</evidence>
<evidence type="ECO:0000313" key="2">
    <source>
        <dbReference type="EMBL" id="KAE9407559.1"/>
    </source>
</evidence>